<dbReference type="EMBL" id="LAZR01047875">
    <property type="protein sequence ID" value="KKK93201.1"/>
    <property type="molecule type" value="Genomic_DNA"/>
</dbReference>
<sequence>MASRGRYQATGNSVQELRNSLNFTLQRIGDRLDKLEGIRGKPALLT</sequence>
<protein>
    <submittedName>
        <fullName evidence="1">Uncharacterized protein</fullName>
    </submittedName>
</protein>
<name>A0A0F9C928_9ZZZZ</name>
<feature type="non-terminal residue" evidence="1">
    <location>
        <position position="46"/>
    </location>
</feature>
<accession>A0A0F9C928</accession>
<evidence type="ECO:0000313" key="1">
    <source>
        <dbReference type="EMBL" id="KKK93201.1"/>
    </source>
</evidence>
<proteinExistence type="predicted"/>
<reference evidence="1" key="1">
    <citation type="journal article" date="2015" name="Nature">
        <title>Complex archaea that bridge the gap between prokaryotes and eukaryotes.</title>
        <authorList>
            <person name="Spang A."/>
            <person name="Saw J.H."/>
            <person name="Jorgensen S.L."/>
            <person name="Zaremba-Niedzwiedzka K."/>
            <person name="Martijn J."/>
            <person name="Lind A.E."/>
            <person name="van Eijk R."/>
            <person name="Schleper C."/>
            <person name="Guy L."/>
            <person name="Ettema T.J."/>
        </authorList>
    </citation>
    <scope>NUCLEOTIDE SEQUENCE</scope>
</reference>
<dbReference type="AlphaFoldDB" id="A0A0F9C928"/>
<gene>
    <name evidence="1" type="ORF">LCGC14_2695240</name>
</gene>
<organism evidence="1">
    <name type="scientific">marine sediment metagenome</name>
    <dbReference type="NCBI Taxonomy" id="412755"/>
    <lineage>
        <taxon>unclassified sequences</taxon>
        <taxon>metagenomes</taxon>
        <taxon>ecological metagenomes</taxon>
    </lineage>
</organism>
<comment type="caution">
    <text evidence="1">The sequence shown here is derived from an EMBL/GenBank/DDBJ whole genome shotgun (WGS) entry which is preliminary data.</text>
</comment>